<dbReference type="SUPFAM" id="SSF51182">
    <property type="entry name" value="RmlC-like cupins"/>
    <property type="match status" value="1"/>
</dbReference>
<dbReference type="SUPFAM" id="SSF53448">
    <property type="entry name" value="Nucleotide-diphospho-sugar transferases"/>
    <property type="match status" value="1"/>
</dbReference>
<dbReference type="PANTHER" id="PTHR46390">
    <property type="entry name" value="MANNOSE-1-PHOSPHATE GUANYLYLTRANSFERASE"/>
    <property type="match status" value="1"/>
</dbReference>
<dbReference type="InterPro" id="IPR005835">
    <property type="entry name" value="NTP_transferase_dom"/>
</dbReference>
<dbReference type="Gene3D" id="3.90.550.10">
    <property type="entry name" value="Spore Coat Polysaccharide Biosynthesis Protein SpsA, Chain A"/>
    <property type="match status" value="1"/>
</dbReference>
<evidence type="ECO:0000259" key="10">
    <source>
        <dbReference type="Pfam" id="PF00483"/>
    </source>
</evidence>
<dbReference type="Pfam" id="PF22640">
    <property type="entry name" value="ManC_GMP_beta-helix"/>
    <property type="match status" value="1"/>
</dbReference>
<dbReference type="InterPro" id="IPR029044">
    <property type="entry name" value="Nucleotide-diphossugar_trans"/>
</dbReference>
<evidence type="ECO:0000256" key="5">
    <source>
        <dbReference type="ARBA" id="ARBA00022695"/>
    </source>
</evidence>
<dbReference type="InterPro" id="IPR054566">
    <property type="entry name" value="ManC/GMP-like_b-helix"/>
</dbReference>
<evidence type="ECO:0000256" key="9">
    <source>
        <dbReference type="RuleBase" id="RU004190"/>
    </source>
</evidence>
<evidence type="ECO:0000313" key="13">
    <source>
        <dbReference type="EMBL" id="BAT24293.1"/>
    </source>
</evidence>
<dbReference type="FunFam" id="3.90.550.10:FF:000046">
    <property type="entry name" value="Mannose-1-phosphate guanylyltransferase (GDP)"/>
    <property type="match status" value="1"/>
</dbReference>
<name>A0A0P0YSM8_9ENTR</name>
<protein>
    <recommendedName>
        <fullName evidence="3">mannose-1-phosphate guanylyltransferase</fullName>
        <ecNumber evidence="3">2.7.7.13</ecNumber>
    </recommendedName>
</protein>
<dbReference type="Pfam" id="PF00483">
    <property type="entry name" value="NTP_transferase"/>
    <property type="match status" value="1"/>
</dbReference>
<dbReference type="InterPro" id="IPR006375">
    <property type="entry name" value="Man1P_GuaTrfase/Man6P_Isoase"/>
</dbReference>
<dbReference type="UniPathway" id="UPA00126">
    <property type="reaction ID" value="UER00930"/>
</dbReference>
<dbReference type="InterPro" id="IPR011051">
    <property type="entry name" value="RmlC_Cupin_sf"/>
</dbReference>
<dbReference type="AlphaFoldDB" id="A0A0P0YSM8"/>
<dbReference type="InterPro" id="IPR051161">
    <property type="entry name" value="Mannose-6P_isomerase_type2"/>
</dbReference>
<evidence type="ECO:0000256" key="1">
    <source>
        <dbReference type="ARBA" id="ARBA00004823"/>
    </source>
</evidence>
<evidence type="ECO:0000259" key="11">
    <source>
        <dbReference type="Pfam" id="PF01050"/>
    </source>
</evidence>
<feature type="domain" description="Nucleotidyl transferase" evidence="10">
    <location>
        <begin position="4"/>
        <end position="286"/>
    </location>
</feature>
<evidence type="ECO:0000256" key="8">
    <source>
        <dbReference type="ARBA" id="ARBA00047343"/>
    </source>
</evidence>
<comment type="pathway">
    <text evidence="1">Nucleotide-sugar biosynthesis; GDP-alpha-D-mannose biosynthesis; GDP-alpha-D-mannose from alpha-D-mannose 1-phosphate (GTP route): step 1/1.</text>
</comment>
<keyword evidence="7" id="KW-0342">GTP-binding</keyword>
<dbReference type="InterPro" id="IPR049577">
    <property type="entry name" value="GMPP_N"/>
</dbReference>
<reference evidence="13" key="2">
    <citation type="journal article" date="2015" name="Sci. Rep.">
        <title>Genetic analysis of capsular polysaccharide synthesis gene clusters in 79 capsular types of Klebsiella spp.</title>
        <authorList>
            <person name="Pan Y.J."/>
            <person name="Lin T.L."/>
            <person name="Chen C.T."/>
            <person name="Chen Y.Y."/>
            <person name="Hsieh P.F."/>
            <person name="Hsu C.R."/>
            <person name="Wu M.C."/>
            <person name="Wang J.T."/>
        </authorList>
    </citation>
    <scope>NUCLEOTIDE SEQUENCE</scope>
    <source>
        <strain evidence="13">889</strain>
    </source>
</reference>
<keyword evidence="4 13" id="KW-0808">Transferase</keyword>
<organism evidence="13">
    <name type="scientific">Klebsiella sp. 889</name>
    <dbReference type="NCBI Taxonomy" id="1497837"/>
    <lineage>
        <taxon>Bacteria</taxon>
        <taxon>Pseudomonadati</taxon>
        <taxon>Pseudomonadota</taxon>
        <taxon>Gammaproteobacteria</taxon>
        <taxon>Enterobacterales</taxon>
        <taxon>Enterobacteriaceae</taxon>
        <taxon>Klebsiella/Raoultella group</taxon>
        <taxon>Klebsiella</taxon>
    </lineage>
</organism>
<dbReference type="GO" id="GO:0000271">
    <property type="term" value="P:polysaccharide biosynthetic process"/>
    <property type="evidence" value="ECO:0007669"/>
    <property type="project" value="InterPro"/>
</dbReference>
<evidence type="ECO:0000259" key="12">
    <source>
        <dbReference type="Pfam" id="PF22640"/>
    </source>
</evidence>
<evidence type="ECO:0000256" key="7">
    <source>
        <dbReference type="ARBA" id="ARBA00023134"/>
    </source>
</evidence>
<dbReference type="GO" id="GO:0009298">
    <property type="term" value="P:GDP-mannose biosynthetic process"/>
    <property type="evidence" value="ECO:0007669"/>
    <property type="project" value="UniProtKB-UniPathway"/>
</dbReference>
<gene>
    <name evidence="13" type="primary">manC</name>
</gene>
<dbReference type="PANTHER" id="PTHR46390:SF1">
    <property type="entry name" value="MANNOSE-1-PHOSPHATE GUANYLYLTRANSFERASE"/>
    <property type="match status" value="1"/>
</dbReference>
<keyword evidence="5 13" id="KW-0548">Nucleotidyltransferase</keyword>
<dbReference type="Pfam" id="PF01050">
    <property type="entry name" value="MannoseP_isomer"/>
    <property type="match status" value="1"/>
</dbReference>
<evidence type="ECO:0000256" key="2">
    <source>
        <dbReference type="ARBA" id="ARBA00006115"/>
    </source>
</evidence>
<dbReference type="EMBL" id="AB924605">
    <property type="protein sequence ID" value="BAT24293.1"/>
    <property type="molecule type" value="Genomic_DNA"/>
</dbReference>
<dbReference type="CDD" id="cd02509">
    <property type="entry name" value="GDP-M1P_Guanylyltransferase"/>
    <property type="match status" value="1"/>
</dbReference>
<feature type="domain" description="MannoseP isomerase/GMP-like beta-helix" evidence="12">
    <location>
        <begin position="301"/>
        <end position="348"/>
    </location>
</feature>
<keyword evidence="13" id="KW-0413">Isomerase</keyword>
<dbReference type="EC" id="2.7.7.13" evidence="3"/>
<evidence type="ECO:0000256" key="3">
    <source>
        <dbReference type="ARBA" id="ARBA00012387"/>
    </source>
</evidence>
<proteinExistence type="inferred from homology"/>
<dbReference type="CDD" id="cd02213">
    <property type="entry name" value="cupin_PMI_typeII_C"/>
    <property type="match status" value="1"/>
</dbReference>
<comment type="catalytic activity">
    <reaction evidence="8">
        <text>alpha-D-mannose 1-phosphate + GTP + H(+) = GDP-alpha-D-mannose + diphosphate</text>
        <dbReference type="Rhea" id="RHEA:15229"/>
        <dbReference type="ChEBI" id="CHEBI:15378"/>
        <dbReference type="ChEBI" id="CHEBI:33019"/>
        <dbReference type="ChEBI" id="CHEBI:37565"/>
        <dbReference type="ChEBI" id="CHEBI:57527"/>
        <dbReference type="ChEBI" id="CHEBI:58409"/>
        <dbReference type="EC" id="2.7.7.13"/>
    </reaction>
</comment>
<dbReference type="FunFam" id="2.60.120.10:FF:000032">
    <property type="entry name" value="Mannose-1-phosphate guanylyltransferase/mannose-6-phosphate isomerase"/>
    <property type="match status" value="1"/>
</dbReference>
<dbReference type="InterPro" id="IPR014710">
    <property type="entry name" value="RmlC-like_jellyroll"/>
</dbReference>
<dbReference type="GO" id="GO:0005525">
    <property type="term" value="F:GTP binding"/>
    <property type="evidence" value="ECO:0007669"/>
    <property type="project" value="UniProtKB-KW"/>
</dbReference>
<keyword evidence="6" id="KW-0547">Nucleotide-binding</keyword>
<dbReference type="Gene3D" id="2.60.120.10">
    <property type="entry name" value="Jelly Rolls"/>
    <property type="match status" value="1"/>
</dbReference>
<sequence length="471" mass="52835">MLLPVIMAGGTGSRLWPMSRELYPKQFLRLNSNMSMLQETIARLDGLEISSPLLICNEQHRFLAAEQLNQIARFSNNIILEPVGRNTAPAIALAALHALSTDDDPLLLVLAADHVIENKKAFHEAISNAIPFAEEGKLVTFGIVATGPETGYGYIQRGEQFDMSDAYGVARFVEKPDLVTAQGYLETGEYYWNSGMFLFKAQSYLKELKTHRPDILECCEKAIKSVSHDSVQDFIRVDSGVFKTCPDESVDYAVMEKTNDAIVIPLDAGWNDVGSWSALWEVNTRDNNDNAITGDVFTHGTTNCYINTDDTLVAAIGVDNLVIVNTKDAVLVINKSQVQDVKKIVEDLKLKKRSEYRIHRESYRPWGRHDKVVDTPKYQINRVTVKPGGKFSLQRHLHRAEHWVVLSGTAEVTLEDKKFLLTENQSTFIPIGSTHMLENPGKIPLEILEIESGSYLGDDDIIRLKDHYGHF</sequence>
<accession>A0A0P0YSM8</accession>
<feature type="domain" description="Mannose-6-phosphate isomerase type II C-terminal" evidence="11">
    <location>
        <begin position="352"/>
        <end position="466"/>
    </location>
</feature>
<dbReference type="GO" id="GO:0016853">
    <property type="term" value="F:isomerase activity"/>
    <property type="evidence" value="ECO:0007669"/>
    <property type="project" value="UniProtKB-KW"/>
</dbReference>
<evidence type="ECO:0000256" key="6">
    <source>
        <dbReference type="ARBA" id="ARBA00022741"/>
    </source>
</evidence>
<dbReference type="NCBIfam" id="TIGR01479">
    <property type="entry name" value="GMP_PMI"/>
    <property type="match status" value="1"/>
</dbReference>
<dbReference type="InterPro" id="IPR001538">
    <property type="entry name" value="Man6P_isomerase-2_C"/>
</dbReference>
<comment type="similarity">
    <text evidence="2 9">Belongs to the mannose-6-phosphate isomerase type 2 family.</text>
</comment>
<dbReference type="GO" id="GO:0004475">
    <property type="term" value="F:mannose-1-phosphate guanylyltransferase (GTP) activity"/>
    <property type="evidence" value="ECO:0007669"/>
    <property type="project" value="UniProtKB-EC"/>
</dbReference>
<evidence type="ECO:0000256" key="4">
    <source>
        <dbReference type="ARBA" id="ARBA00022679"/>
    </source>
</evidence>
<reference evidence="13" key="1">
    <citation type="submission" date="2014-04" db="EMBL/GenBank/DDBJ databases">
        <authorList>
            <person name="Harrison E."/>
        </authorList>
    </citation>
    <scope>NUCLEOTIDE SEQUENCE</scope>
    <source>
        <strain evidence="13">889</strain>
    </source>
</reference>